<dbReference type="InterPro" id="IPR036691">
    <property type="entry name" value="Endo/exonu/phosph_ase_sf"/>
</dbReference>
<gene>
    <name evidence="3" type="ORF">CAPTEDRAFT_187704</name>
</gene>
<protein>
    <recommendedName>
        <fullName evidence="2">Endonuclease/exonuclease/phosphatase domain-containing protein</fullName>
    </recommendedName>
</protein>
<dbReference type="HOGENOM" id="CLU_018889_0_0_1"/>
<dbReference type="Proteomes" id="UP000014760">
    <property type="component" value="Unassembled WGS sequence"/>
</dbReference>
<evidence type="ECO:0000256" key="1">
    <source>
        <dbReference type="SAM" id="MobiDB-lite"/>
    </source>
</evidence>
<reference evidence="3 5" key="2">
    <citation type="journal article" date="2013" name="Nature">
        <title>Insights into bilaterian evolution from three spiralian genomes.</title>
        <authorList>
            <person name="Simakov O."/>
            <person name="Marletaz F."/>
            <person name="Cho S.J."/>
            <person name="Edsinger-Gonzales E."/>
            <person name="Havlak P."/>
            <person name="Hellsten U."/>
            <person name="Kuo D.H."/>
            <person name="Larsson T."/>
            <person name="Lv J."/>
            <person name="Arendt D."/>
            <person name="Savage R."/>
            <person name="Osoegawa K."/>
            <person name="de Jong P."/>
            <person name="Grimwood J."/>
            <person name="Chapman J.A."/>
            <person name="Shapiro H."/>
            <person name="Aerts A."/>
            <person name="Otillar R.P."/>
            <person name="Terry A.Y."/>
            <person name="Boore J.L."/>
            <person name="Grigoriev I.V."/>
            <person name="Lindberg D.R."/>
            <person name="Seaver E.C."/>
            <person name="Weisblat D.A."/>
            <person name="Putnam N.H."/>
            <person name="Rokhsar D.S."/>
        </authorList>
    </citation>
    <scope>NUCLEOTIDE SEQUENCE</scope>
    <source>
        <strain evidence="3 5">I ESC-2004</strain>
    </source>
</reference>
<evidence type="ECO:0000313" key="3">
    <source>
        <dbReference type="EMBL" id="ELT88299.1"/>
    </source>
</evidence>
<proteinExistence type="predicted"/>
<organism evidence="3">
    <name type="scientific">Capitella teleta</name>
    <name type="common">Polychaete worm</name>
    <dbReference type="NCBI Taxonomy" id="283909"/>
    <lineage>
        <taxon>Eukaryota</taxon>
        <taxon>Metazoa</taxon>
        <taxon>Spiralia</taxon>
        <taxon>Lophotrochozoa</taxon>
        <taxon>Annelida</taxon>
        <taxon>Polychaeta</taxon>
        <taxon>Sedentaria</taxon>
        <taxon>Scolecida</taxon>
        <taxon>Capitellidae</taxon>
        <taxon>Capitella</taxon>
    </lineage>
</organism>
<dbReference type="SUPFAM" id="SSF56219">
    <property type="entry name" value="DNase I-like"/>
    <property type="match status" value="1"/>
</dbReference>
<sequence length="891" mass="101720">MRSLSNHPNPDLQLVRSELLCYAFTHVNSNTKHSLTECISEFYNAEQIHAARELLWREYEQFLITVLKKTRRPQVPYDKETARPFADDISQWVSMIANAPNDSSFCQFYALDLTQVPPCRPEEVNIFSLVSRISALEKNDRDRRSMENIKPQRLQPSHPISEYQPHTDQQTNVRIPVPVTVSSAPPEETWAKVVDRNKKRIQKVTARKEVRAAAKDLHVVVGTAGAKDVKACPPVKHIFVYKVSGPRVYDAESGYRMYTRIVTIPTSMQQIALQIRTSTTTYSRPQQEELRAWVAFRRTIPTTIMGSTLNVCSWNSRGHAADRLSYLQTLLDGNDFVFVQEHWLFDDDLHRLCSNEDVNVIGVSGMDETDLLWGRPYGGCAIVYHKKLNCSMNMITLDSRRVCACICKGPSGEKMLFFNVYMPCDTSHDLNTQSKFTDVLDELSSVIDTHLDVDFIVIGGDLNTDLGRHRSMHVEPLKEFCSRHSLAFCIEQSVSSVKFTYYNDFNAAQSTVDHFIVSENLVPLIVDYSTNVDGDNLSDHVPLSLKLNMSFHYSNEPRVHPVCKISWRRATDHNIVSYKERLRVKLNSIVLPRKVLLCPDLDCSSHSTEIDTYYGRLIDAMKSAASECIPRQRKKALAGWSEVVTPYRNKSIFWNKIWIENGMPEVGLIRDIRQSTKKDYKHAAKWVIRNQDNITADRMTTKLHSDMNREFWDEVKRVRGNAKDCAGVIDDAVGEDAICDVFASKYEELYSSVSFNADDMVELRRDVDIDIRSKCCEELCYSNHAVTVQDIKEALGKLKLSKSDADPDLSSDHFKRACPELYVHLSFLLTSMLRHTTAPSHVLCSIIRPIPKNRKKSLIRDFVEGCVAFSQPGFGQSYYRKVCFGQLKTVA</sequence>
<dbReference type="InterPro" id="IPR005135">
    <property type="entry name" value="Endo/exonuclease/phosphatase"/>
</dbReference>
<dbReference type="EMBL" id="KB311874">
    <property type="protein sequence ID" value="ELT88299.1"/>
    <property type="molecule type" value="Genomic_DNA"/>
</dbReference>
<name>R7TBB4_CAPTE</name>
<evidence type="ECO:0000259" key="2">
    <source>
        <dbReference type="Pfam" id="PF03372"/>
    </source>
</evidence>
<dbReference type="Gene3D" id="3.60.10.10">
    <property type="entry name" value="Endonuclease/exonuclease/phosphatase"/>
    <property type="match status" value="1"/>
</dbReference>
<feature type="domain" description="Endonuclease/exonuclease/phosphatase" evidence="2">
    <location>
        <begin position="312"/>
        <end position="540"/>
    </location>
</feature>
<reference evidence="5" key="1">
    <citation type="submission" date="2012-12" db="EMBL/GenBank/DDBJ databases">
        <authorList>
            <person name="Hellsten U."/>
            <person name="Grimwood J."/>
            <person name="Chapman J.A."/>
            <person name="Shapiro H."/>
            <person name="Aerts A."/>
            <person name="Otillar R.P."/>
            <person name="Terry A.Y."/>
            <person name="Boore J.L."/>
            <person name="Simakov O."/>
            <person name="Marletaz F."/>
            <person name="Cho S.-J."/>
            <person name="Edsinger-Gonzales E."/>
            <person name="Havlak P."/>
            <person name="Kuo D.-H."/>
            <person name="Larsson T."/>
            <person name="Lv J."/>
            <person name="Arendt D."/>
            <person name="Savage R."/>
            <person name="Osoegawa K."/>
            <person name="de Jong P."/>
            <person name="Lindberg D.R."/>
            <person name="Seaver E.C."/>
            <person name="Weisblat D.A."/>
            <person name="Putnam N.H."/>
            <person name="Grigoriev I.V."/>
            <person name="Rokhsar D.S."/>
        </authorList>
    </citation>
    <scope>NUCLEOTIDE SEQUENCE</scope>
    <source>
        <strain evidence="5">I ESC-2004</strain>
    </source>
</reference>
<dbReference type="EMBL" id="AMQN01015413">
    <property type="status" value="NOT_ANNOTATED_CDS"/>
    <property type="molecule type" value="Genomic_DNA"/>
</dbReference>
<dbReference type="OrthoDB" id="7476844at2759"/>
<keyword evidence="5" id="KW-1185">Reference proteome</keyword>
<dbReference type="EnsemblMetazoa" id="CapteT187704">
    <property type="protein sequence ID" value="CapteP187704"/>
    <property type="gene ID" value="CapteG187704"/>
</dbReference>
<dbReference type="AlphaFoldDB" id="R7TBB4"/>
<reference evidence="4" key="3">
    <citation type="submission" date="2015-06" db="UniProtKB">
        <authorList>
            <consortium name="EnsemblMetazoa"/>
        </authorList>
    </citation>
    <scope>IDENTIFICATION</scope>
</reference>
<dbReference type="Pfam" id="PF03372">
    <property type="entry name" value="Exo_endo_phos"/>
    <property type="match status" value="1"/>
</dbReference>
<accession>R7TBB4</accession>
<dbReference type="GO" id="GO:0003824">
    <property type="term" value="F:catalytic activity"/>
    <property type="evidence" value="ECO:0007669"/>
    <property type="project" value="InterPro"/>
</dbReference>
<feature type="region of interest" description="Disordered" evidence="1">
    <location>
        <begin position="140"/>
        <end position="169"/>
    </location>
</feature>
<dbReference type="EMBL" id="AMQN01015412">
    <property type="status" value="NOT_ANNOTATED_CDS"/>
    <property type="molecule type" value="Genomic_DNA"/>
</dbReference>
<evidence type="ECO:0000313" key="5">
    <source>
        <dbReference type="Proteomes" id="UP000014760"/>
    </source>
</evidence>
<evidence type="ECO:0000313" key="4">
    <source>
        <dbReference type="EnsemblMetazoa" id="CapteP187704"/>
    </source>
</evidence>